<keyword evidence="6" id="KW-0539">Nucleus</keyword>
<gene>
    <name evidence="8" type="ORF">MPDQ_003590</name>
</gene>
<dbReference type="Proteomes" id="UP000319663">
    <property type="component" value="Unassembled WGS sequence"/>
</dbReference>
<evidence type="ECO:0000313" key="9">
    <source>
        <dbReference type="Proteomes" id="UP000319663"/>
    </source>
</evidence>
<keyword evidence="3" id="KW-0805">Transcription regulation</keyword>
<dbReference type="SUPFAM" id="SSF57701">
    <property type="entry name" value="Zn2/Cys6 DNA-binding domain"/>
    <property type="match status" value="1"/>
</dbReference>
<evidence type="ECO:0000259" key="7">
    <source>
        <dbReference type="PROSITE" id="PS50048"/>
    </source>
</evidence>
<dbReference type="GO" id="GO:0008270">
    <property type="term" value="F:zinc ion binding"/>
    <property type="evidence" value="ECO:0007669"/>
    <property type="project" value="InterPro"/>
</dbReference>
<dbReference type="Pfam" id="PF04082">
    <property type="entry name" value="Fungal_trans"/>
    <property type="match status" value="1"/>
</dbReference>
<dbReference type="Pfam" id="PF00172">
    <property type="entry name" value="Zn_clus"/>
    <property type="match status" value="1"/>
</dbReference>
<dbReference type="CDD" id="cd12148">
    <property type="entry name" value="fungal_TF_MHR"/>
    <property type="match status" value="1"/>
</dbReference>
<dbReference type="PROSITE" id="PS00463">
    <property type="entry name" value="ZN2_CY6_FUNGAL_1"/>
    <property type="match status" value="1"/>
</dbReference>
<keyword evidence="4" id="KW-0238">DNA-binding</keyword>
<dbReference type="Gene3D" id="4.10.240.10">
    <property type="entry name" value="Zn(2)-C6 fungal-type DNA-binding domain"/>
    <property type="match status" value="1"/>
</dbReference>
<dbReference type="GO" id="GO:0005634">
    <property type="term" value="C:nucleus"/>
    <property type="evidence" value="ECO:0007669"/>
    <property type="project" value="UniProtKB-SubCell"/>
</dbReference>
<dbReference type="GO" id="GO:0000981">
    <property type="term" value="F:DNA-binding transcription factor activity, RNA polymerase II-specific"/>
    <property type="evidence" value="ECO:0007669"/>
    <property type="project" value="InterPro"/>
</dbReference>
<dbReference type="CDD" id="cd00067">
    <property type="entry name" value="GAL4"/>
    <property type="match status" value="1"/>
</dbReference>
<name>A0A507QL26_MONPU</name>
<feature type="domain" description="Zn(2)-C6 fungal-type" evidence="7">
    <location>
        <begin position="20"/>
        <end position="50"/>
    </location>
</feature>
<evidence type="ECO:0000256" key="5">
    <source>
        <dbReference type="ARBA" id="ARBA00023163"/>
    </source>
</evidence>
<evidence type="ECO:0000256" key="6">
    <source>
        <dbReference type="ARBA" id="ARBA00023242"/>
    </source>
</evidence>
<evidence type="ECO:0000256" key="3">
    <source>
        <dbReference type="ARBA" id="ARBA00023015"/>
    </source>
</evidence>
<dbReference type="InterPro" id="IPR050815">
    <property type="entry name" value="TF_fung"/>
</dbReference>
<evidence type="ECO:0000313" key="8">
    <source>
        <dbReference type="EMBL" id="TQB68331.1"/>
    </source>
</evidence>
<keyword evidence="2" id="KW-0479">Metal-binding</keyword>
<dbReference type="GO" id="GO:0006351">
    <property type="term" value="P:DNA-templated transcription"/>
    <property type="evidence" value="ECO:0007669"/>
    <property type="project" value="InterPro"/>
</dbReference>
<evidence type="ECO:0000256" key="1">
    <source>
        <dbReference type="ARBA" id="ARBA00004123"/>
    </source>
</evidence>
<dbReference type="AlphaFoldDB" id="A0A507QL26"/>
<dbReference type="PANTHER" id="PTHR47338">
    <property type="entry name" value="ZN(II)2CYS6 TRANSCRIPTION FACTOR (EUROFUNG)-RELATED"/>
    <property type="match status" value="1"/>
</dbReference>
<reference evidence="8 9" key="1">
    <citation type="submission" date="2019-06" db="EMBL/GenBank/DDBJ databases">
        <title>Wine fermentation using esterase from Monascus purpureus.</title>
        <authorList>
            <person name="Geng C."/>
            <person name="Zhang Y."/>
        </authorList>
    </citation>
    <scope>NUCLEOTIDE SEQUENCE [LARGE SCALE GENOMIC DNA]</scope>
    <source>
        <strain evidence="8">HQ1</strain>
    </source>
</reference>
<dbReference type="SMART" id="SM00906">
    <property type="entry name" value="Fungal_trans"/>
    <property type="match status" value="1"/>
</dbReference>
<sequence length="636" mass="70400">MEGPAESPIHTGNIKRIRQACASCRRKKTKCSGERPACFYCRRSNRPCVYEPYSATIADNSASSPSTTSKVTPEENSTELLQRIAMIESRLAELSGRSLNRASSVFSGSPSPEAIATSQNITGIVPSPPQPFIPLKASMLCDGLPPPPVLWSLVDTYFVHAHNQPYGYFREASFRQKLESGLLPKCLVFAVLAAAVRFSTHEYFGGNVREASEAYARESWLGVLAEHMTVEGGLNVHVVQAVDLLSVLDNAASRASSTWVKIGLAARISQNLNLMSEPNKWLSYVDQEEHRRAFWSTYLVDKLISCGRSRPLAILDEDCNVQLPCDEETFRKGEWKKTYTLDQLLSWDTHVTEPPSPFALTILMASIFGRCTRYVNRKSGVDNVPPWDTNSEFSSLNSSLLLLESYSKIGSRPISVVLLENSRPDGSIDRQQVGHLVFAHTLFHLCYCLLNHPFCLRHRLKRFGRKIPRSFPSRALQVCREHAKQLLDLLIDSTRSGCLIESSFYAYCLAIAGGIHSLIFHFESQNLAYGIMLQILFANLLNPDCLTEELEPGSEDIMLSMLDYGVLGTPAHTKVPESAPPVSTMPSTPPWALSTDVGTPPRLGTDSDLFSEIPPGVRINEIEYLLNCAAGGNGIL</sequence>
<dbReference type="GO" id="GO:0003677">
    <property type="term" value="F:DNA binding"/>
    <property type="evidence" value="ECO:0007669"/>
    <property type="project" value="UniProtKB-KW"/>
</dbReference>
<dbReference type="SMART" id="SM00066">
    <property type="entry name" value="GAL4"/>
    <property type="match status" value="1"/>
</dbReference>
<dbReference type="InterPro" id="IPR007219">
    <property type="entry name" value="XnlR_reg_dom"/>
</dbReference>
<dbReference type="STRING" id="5098.A0A507QL26"/>
<accession>A0A507QL26</accession>
<evidence type="ECO:0000256" key="2">
    <source>
        <dbReference type="ARBA" id="ARBA00022723"/>
    </source>
</evidence>
<comment type="caution">
    <text evidence="8">The sequence shown here is derived from an EMBL/GenBank/DDBJ whole genome shotgun (WGS) entry which is preliminary data.</text>
</comment>
<organism evidence="8 9">
    <name type="scientific">Monascus purpureus</name>
    <name type="common">Red mold</name>
    <name type="synonym">Monascus anka</name>
    <dbReference type="NCBI Taxonomy" id="5098"/>
    <lineage>
        <taxon>Eukaryota</taxon>
        <taxon>Fungi</taxon>
        <taxon>Dikarya</taxon>
        <taxon>Ascomycota</taxon>
        <taxon>Pezizomycotina</taxon>
        <taxon>Eurotiomycetes</taxon>
        <taxon>Eurotiomycetidae</taxon>
        <taxon>Eurotiales</taxon>
        <taxon>Aspergillaceae</taxon>
        <taxon>Monascus</taxon>
    </lineage>
</organism>
<keyword evidence="9" id="KW-1185">Reference proteome</keyword>
<evidence type="ECO:0000256" key="4">
    <source>
        <dbReference type="ARBA" id="ARBA00023125"/>
    </source>
</evidence>
<proteinExistence type="predicted"/>
<dbReference type="PROSITE" id="PS50048">
    <property type="entry name" value="ZN2_CY6_FUNGAL_2"/>
    <property type="match status" value="1"/>
</dbReference>
<dbReference type="InterPro" id="IPR036864">
    <property type="entry name" value="Zn2-C6_fun-type_DNA-bd_sf"/>
</dbReference>
<comment type="subcellular location">
    <subcellularLocation>
        <location evidence="1">Nucleus</location>
    </subcellularLocation>
</comment>
<protein>
    <recommendedName>
        <fullName evidence="7">Zn(2)-C6 fungal-type domain-containing protein</fullName>
    </recommendedName>
</protein>
<dbReference type="InterPro" id="IPR001138">
    <property type="entry name" value="Zn2Cys6_DnaBD"/>
</dbReference>
<dbReference type="PANTHER" id="PTHR47338:SF4">
    <property type="entry name" value="ZN(II)2CYS6 TRANSCRIPTION FACTOR (EUROFUNG)"/>
    <property type="match status" value="1"/>
</dbReference>
<dbReference type="EMBL" id="VIFY01000226">
    <property type="protein sequence ID" value="TQB68331.1"/>
    <property type="molecule type" value="Genomic_DNA"/>
</dbReference>
<keyword evidence="5" id="KW-0804">Transcription</keyword>